<evidence type="ECO:0000313" key="2">
    <source>
        <dbReference type="Proteomes" id="UP000298693"/>
    </source>
</evidence>
<organism evidence="1 2">
    <name type="scientific">Azospirillum brasilense</name>
    <dbReference type="NCBI Taxonomy" id="192"/>
    <lineage>
        <taxon>Bacteria</taxon>
        <taxon>Pseudomonadati</taxon>
        <taxon>Pseudomonadota</taxon>
        <taxon>Alphaproteobacteria</taxon>
        <taxon>Rhodospirillales</taxon>
        <taxon>Azospirillaceae</taxon>
        <taxon>Azospirillum</taxon>
    </lineage>
</organism>
<dbReference type="RefSeq" id="WP_137139922.1">
    <property type="nucleotide sequence ID" value="NZ_CP032345.1"/>
</dbReference>
<proteinExistence type="predicted"/>
<reference evidence="1 2" key="1">
    <citation type="submission" date="2018-09" db="EMBL/GenBank/DDBJ databases">
        <title>Whole genome based analysis of evolution and adaptive divergence in Indian and Brazilian strains of Azospirillum brasilense.</title>
        <authorList>
            <person name="Singh C."/>
            <person name="Tripathi A.K."/>
        </authorList>
    </citation>
    <scope>NUCLEOTIDE SEQUENCE [LARGE SCALE GENOMIC DNA]</scope>
    <source>
        <strain evidence="1 2">MTCC4039</strain>
    </source>
</reference>
<dbReference type="AlphaFoldDB" id="A0A4D8QWF2"/>
<sequence length="119" mass="12909">MAALDRALAIAGETVVLRRQYGVSPSVFVDVECRGFVRGYRPEELIGGISQTDIFVILSPTEIERAKWPGGSGLSSTTDPRVPKKGDKLVVRGALRNVEAAGPIYVRGELVRIEMRVLG</sequence>
<protein>
    <submittedName>
        <fullName evidence="1">Uncharacterized protein</fullName>
    </submittedName>
</protein>
<accession>A0A4D8QWF2</accession>
<name>A0A4D8QWF2_AZOBR</name>
<dbReference type="Proteomes" id="UP000298693">
    <property type="component" value="Chromosome"/>
</dbReference>
<gene>
    <name evidence="1" type="ORF">D3869_09950</name>
</gene>
<dbReference type="EMBL" id="CP032345">
    <property type="protein sequence ID" value="QCO15525.1"/>
    <property type="molecule type" value="Genomic_DNA"/>
</dbReference>
<evidence type="ECO:0000313" key="1">
    <source>
        <dbReference type="EMBL" id="QCO15525.1"/>
    </source>
</evidence>